<name>A0ACC0Q3K7_RHOML</name>
<comment type="caution">
    <text evidence="1">The sequence shown here is derived from an EMBL/GenBank/DDBJ whole genome shotgun (WGS) entry which is preliminary data.</text>
</comment>
<reference evidence="1" key="1">
    <citation type="submission" date="2022-02" db="EMBL/GenBank/DDBJ databases">
        <title>Plant Genome Project.</title>
        <authorList>
            <person name="Zhang R.-G."/>
        </authorList>
    </citation>
    <scope>NUCLEOTIDE SEQUENCE</scope>
    <source>
        <strain evidence="1">AT1</strain>
    </source>
</reference>
<evidence type="ECO:0000313" key="1">
    <source>
        <dbReference type="EMBL" id="KAI8571467.1"/>
    </source>
</evidence>
<sequence>MTLEPPPPPLPYTDEALFLSWQPRRRMAVVVVGGRRDFFFVDVIGSGDGWRCTDEKGESCLGKTAVDSSSLSPLETLKRFQIQILGLIHRVFARISPSPCTNSSAENLLVLRISFRKQDVLCHQVAVSYDFLYQIQLSVLWLC</sequence>
<dbReference type="Proteomes" id="UP001062846">
    <property type="component" value="Chromosome 1"/>
</dbReference>
<protein>
    <submittedName>
        <fullName evidence="1">Uncharacterized protein</fullName>
    </submittedName>
</protein>
<dbReference type="EMBL" id="CM046388">
    <property type="protein sequence ID" value="KAI8571467.1"/>
    <property type="molecule type" value="Genomic_DNA"/>
</dbReference>
<keyword evidence="2" id="KW-1185">Reference proteome</keyword>
<accession>A0ACC0Q3K7</accession>
<organism evidence="1 2">
    <name type="scientific">Rhododendron molle</name>
    <name type="common">Chinese azalea</name>
    <name type="synonym">Azalea mollis</name>
    <dbReference type="NCBI Taxonomy" id="49168"/>
    <lineage>
        <taxon>Eukaryota</taxon>
        <taxon>Viridiplantae</taxon>
        <taxon>Streptophyta</taxon>
        <taxon>Embryophyta</taxon>
        <taxon>Tracheophyta</taxon>
        <taxon>Spermatophyta</taxon>
        <taxon>Magnoliopsida</taxon>
        <taxon>eudicotyledons</taxon>
        <taxon>Gunneridae</taxon>
        <taxon>Pentapetalae</taxon>
        <taxon>asterids</taxon>
        <taxon>Ericales</taxon>
        <taxon>Ericaceae</taxon>
        <taxon>Ericoideae</taxon>
        <taxon>Rhodoreae</taxon>
        <taxon>Rhododendron</taxon>
    </lineage>
</organism>
<proteinExistence type="predicted"/>
<evidence type="ECO:0000313" key="2">
    <source>
        <dbReference type="Proteomes" id="UP001062846"/>
    </source>
</evidence>
<gene>
    <name evidence="1" type="ORF">RHMOL_Rhmol01G0122100</name>
</gene>